<accession>A0AAD1Z0D9</accession>
<gene>
    <name evidence="1" type="ORF">FPE_LOCUS7393</name>
</gene>
<sequence length="102" mass="11050">MGNGTTSGFQIKIPGKASAGYTSGYGVSGKFSRDGFTGKDEIGKGIGDIAKKKKGDNGMDEVVAAIETLGEWFVRIEKVKMDMAHEVEQMELKRTEMILESQ</sequence>
<evidence type="ECO:0000313" key="1">
    <source>
        <dbReference type="EMBL" id="CAI9759963.1"/>
    </source>
</evidence>
<organism evidence="1 2">
    <name type="scientific">Fraxinus pennsylvanica</name>
    <dbReference type="NCBI Taxonomy" id="56036"/>
    <lineage>
        <taxon>Eukaryota</taxon>
        <taxon>Viridiplantae</taxon>
        <taxon>Streptophyta</taxon>
        <taxon>Embryophyta</taxon>
        <taxon>Tracheophyta</taxon>
        <taxon>Spermatophyta</taxon>
        <taxon>Magnoliopsida</taxon>
        <taxon>eudicotyledons</taxon>
        <taxon>Gunneridae</taxon>
        <taxon>Pentapetalae</taxon>
        <taxon>asterids</taxon>
        <taxon>lamiids</taxon>
        <taxon>Lamiales</taxon>
        <taxon>Oleaceae</taxon>
        <taxon>Oleeae</taxon>
        <taxon>Fraxinus</taxon>
    </lineage>
</organism>
<keyword evidence="2" id="KW-1185">Reference proteome</keyword>
<proteinExistence type="predicted"/>
<name>A0AAD1Z0D9_9LAMI</name>
<evidence type="ECO:0000313" key="2">
    <source>
        <dbReference type="Proteomes" id="UP000834106"/>
    </source>
</evidence>
<dbReference type="AlphaFoldDB" id="A0AAD1Z0D9"/>
<dbReference type="EMBL" id="OU503039">
    <property type="protein sequence ID" value="CAI9759963.1"/>
    <property type="molecule type" value="Genomic_DNA"/>
</dbReference>
<dbReference type="Proteomes" id="UP000834106">
    <property type="component" value="Chromosome 4"/>
</dbReference>
<reference evidence="1" key="1">
    <citation type="submission" date="2023-05" db="EMBL/GenBank/DDBJ databases">
        <authorList>
            <person name="Huff M."/>
        </authorList>
    </citation>
    <scope>NUCLEOTIDE SEQUENCE</scope>
</reference>
<protein>
    <submittedName>
        <fullName evidence="1">Uncharacterized protein</fullName>
    </submittedName>
</protein>